<reference evidence="9" key="2">
    <citation type="submission" date="2025-08" db="UniProtKB">
        <authorList>
            <consortium name="Ensembl"/>
        </authorList>
    </citation>
    <scope>IDENTIFICATION</scope>
</reference>
<evidence type="ECO:0000313" key="10">
    <source>
        <dbReference type="Proteomes" id="UP000001073"/>
    </source>
</evidence>
<evidence type="ECO:0000256" key="1">
    <source>
        <dbReference type="ARBA" id="ARBA00004123"/>
    </source>
</evidence>
<reference evidence="9 10" key="1">
    <citation type="submission" date="2012-10" db="EMBL/GenBank/DDBJ databases">
        <authorList>
            <consortium name="Gibbon Genome Sequencing Consortium"/>
        </authorList>
    </citation>
    <scope>NUCLEOTIDE SEQUENCE [LARGE SCALE GENOMIC DNA]</scope>
</reference>
<dbReference type="FunFam" id="1.25.10.10:FF:000092">
    <property type="entry name" value="apoptosis inhibitor 5 isoform X2"/>
    <property type="match status" value="1"/>
</dbReference>
<feature type="compositionally biased region" description="Polar residues" evidence="8">
    <location>
        <begin position="423"/>
        <end position="437"/>
    </location>
</feature>
<dbReference type="GO" id="GO:0003723">
    <property type="term" value="F:RNA binding"/>
    <property type="evidence" value="ECO:0007669"/>
    <property type="project" value="TreeGrafter"/>
</dbReference>
<dbReference type="EMBL" id="ADFV01058869">
    <property type="status" value="NOT_ANNOTATED_CDS"/>
    <property type="molecule type" value="Genomic_DNA"/>
</dbReference>
<dbReference type="Pfam" id="PF05918">
    <property type="entry name" value="API5"/>
    <property type="match status" value="1"/>
</dbReference>
<feature type="region of interest" description="Disordered" evidence="8">
    <location>
        <begin position="419"/>
        <end position="469"/>
    </location>
</feature>
<dbReference type="AlphaFoldDB" id="A0A2I3GTF6"/>
<feature type="compositionally biased region" description="Polar residues" evidence="8">
    <location>
        <begin position="444"/>
        <end position="469"/>
    </location>
</feature>
<dbReference type="GO" id="GO:0043066">
    <property type="term" value="P:negative regulation of apoptotic process"/>
    <property type="evidence" value="ECO:0007669"/>
    <property type="project" value="TreeGrafter"/>
</dbReference>
<evidence type="ECO:0000313" key="9">
    <source>
        <dbReference type="Ensembl" id="ENSNLEP00000034633.1"/>
    </source>
</evidence>
<name>A0A2I3GTF6_NOMLE</name>
<accession>A0A2I3GTF6</accession>
<comment type="subcellular location">
    <subcellularLocation>
        <location evidence="1">Nucleus</location>
    </subcellularLocation>
</comment>
<dbReference type="InParanoid" id="A0A2I3GTF6"/>
<dbReference type="PANTHER" id="PTHR12758:SF22">
    <property type="entry name" value="APOPTOSIS INHIBITOR 5"/>
    <property type="match status" value="1"/>
</dbReference>
<dbReference type="OMA" id="HIPPSCK"/>
<dbReference type="STRING" id="61853.ENSNLEP00000034633"/>
<dbReference type="InterPro" id="IPR008383">
    <property type="entry name" value="API5"/>
</dbReference>
<keyword evidence="10" id="KW-1185">Reference proteome</keyword>
<dbReference type="SUPFAM" id="SSF48371">
    <property type="entry name" value="ARM repeat"/>
    <property type="match status" value="1"/>
</dbReference>
<reference evidence="9" key="3">
    <citation type="submission" date="2025-09" db="UniProtKB">
        <authorList>
            <consortium name="Ensembl"/>
        </authorList>
    </citation>
    <scope>IDENTIFICATION</scope>
</reference>
<comment type="similarity">
    <text evidence="2">Belongs to the API5 family.</text>
</comment>
<dbReference type="GeneTree" id="ENSGT00390000010991"/>
<organism evidence="9 10">
    <name type="scientific">Nomascus leucogenys</name>
    <name type="common">Northern white-cheeked gibbon</name>
    <name type="synonym">Hylobates leucogenys</name>
    <dbReference type="NCBI Taxonomy" id="61853"/>
    <lineage>
        <taxon>Eukaryota</taxon>
        <taxon>Metazoa</taxon>
        <taxon>Chordata</taxon>
        <taxon>Craniata</taxon>
        <taxon>Vertebrata</taxon>
        <taxon>Euteleostomi</taxon>
        <taxon>Mammalia</taxon>
        <taxon>Eutheria</taxon>
        <taxon>Euarchontoglires</taxon>
        <taxon>Primates</taxon>
        <taxon>Haplorrhini</taxon>
        <taxon>Catarrhini</taxon>
        <taxon>Hylobatidae</taxon>
        <taxon>Nomascus</taxon>
    </lineage>
</organism>
<keyword evidence="4" id="KW-0677">Repeat</keyword>
<evidence type="ECO:0000256" key="3">
    <source>
        <dbReference type="ARBA" id="ARBA00022703"/>
    </source>
</evidence>
<dbReference type="GO" id="GO:0006915">
    <property type="term" value="P:apoptotic process"/>
    <property type="evidence" value="ECO:0007669"/>
    <property type="project" value="UniProtKB-KW"/>
</dbReference>
<keyword evidence="5" id="KW-0539">Nucleus</keyword>
<evidence type="ECO:0000256" key="6">
    <source>
        <dbReference type="ARBA" id="ARBA00063384"/>
    </source>
</evidence>
<comment type="subunit">
    <text evidence="6">Monomer. Interacts with FGF2 and ACIN1.</text>
</comment>
<proteinExistence type="inferred from homology"/>
<evidence type="ECO:0000256" key="2">
    <source>
        <dbReference type="ARBA" id="ARBA00009515"/>
    </source>
</evidence>
<evidence type="ECO:0000256" key="7">
    <source>
        <dbReference type="ARBA" id="ARBA00072493"/>
    </source>
</evidence>
<protein>
    <recommendedName>
        <fullName evidence="7">Apoptosis inhibitor 5</fullName>
    </recommendedName>
</protein>
<dbReference type="Proteomes" id="UP000001073">
    <property type="component" value="Chromosome 22a"/>
</dbReference>
<keyword evidence="3" id="KW-0053">Apoptosis</keyword>
<sequence>MPMVEELYGNYGIMADATERVGQHKDAYQVILDGVKGAAQFILKFFKHFPELADSAINDEDVSIRRQAIKELPQFTTGENLLRVADTLMQLLETDGSAEFNLVNNALLSVFNMDGKGTLGSLFSQIIQGEDIVRERAIKFLSTKLKTLPDEILTKEVEELILTESKHVLEDVTREEFTVSGRQQLVKLVAEQADIEQTFSPSDPECVDRLLQCTRQAVPFFSKTVHSTRFVTYFCEQVLPNLSILTTAVEGLDIQLEVLKLLVEMSSFCGDIEKLETNLRKLLVKLLEYMPLPPEEAENGENGGDEEPKLQFSYVECLLYSFHQLGQKLPDFLTAKLNAKKLKDFKIRLQYFARGLQVYIRQLRLALQGETEEKIKVVALKATNNIIVLTKDLFHIPPSYESTVTLSWKPVQKVEIGQKRASEYTTSGSPPQKSSAGQKRDTRQIYNPPSEKYSSNLGNFNYERSLQGK</sequence>
<evidence type="ECO:0000256" key="4">
    <source>
        <dbReference type="ARBA" id="ARBA00022737"/>
    </source>
</evidence>
<dbReference type="GO" id="GO:0005634">
    <property type="term" value="C:nucleus"/>
    <property type="evidence" value="ECO:0007669"/>
    <property type="project" value="UniProtKB-SubCell"/>
</dbReference>
<evidence type="ECO:0000256" key="8">
    <source>
        <dbReference type="SAM" id="MobiDB-lite"/>
    </source>
</evidence>
<dbReference type="InterPro" id="IPR016024">
    <property type="entry name" value="ARM-type_fold"/>
</dbReference>
<evidence type="ECO:0000256" key="5">
    <source>
        <dbReference type="ARBA" id="ARBA00023242"/>
    </source>
</evidence>
<dbReference type="Ensembl" id="ENSNLET00000054031.1">
    <property type="protein sequence ID" value="ENSNLEP00000034633.1"/>
    <property type="gene ID" value="ENSNLEG00000030325.1"/>
</dbReference>
<dbReference type="PANTHER" id="PTHR12758">
    <property type="entry name" value="APOPTOSIS INHIBITOR 5-RELATED"/>
    <property type="match status" value="1"/>
</dbReference>